<organism evidence="2 3">
    <name type="scientific">Aminobacter aminovorans</name>
    <name type="common">Chelatobacter heintzii</name>
    <dbReference type="NCBI Taxonomy" id="83263"/>
    <lineage>
        <taxon>Bacteria</taxon>
        <taxon>Pseudomonadati</taxon>
        <taxon>Pseudomonadota</taxon>
        <taxon>Alphaproteobacteria</taxon>
        <taxon>Hyphomicrobiales</taxon>
        <taxon>Phyllobacteriaceae</taxon>
        <taxon>Aminobacter</taxon>
    </lineage>
</organism>
<dbReference type="InterPro" id="IPR029058">
    <property type="entry name" value="AB_hydrolase_fold"/>
</dbReference>
<evidence type="ECO:0000259" key="1">
    <source>
        <dbReference type="Pfam" id="PF12146"/>
    </source>
</evidence>
<dbReference type="Proteomes" id="UP000254701">
    <property type="component" value="Unassembled WGS sequence"/>
</dbReference>
<dbReference type="EMBL" id="UFSM01000001">
    <property type="protein sequence ID" value="SUU91336.1"/>
    <property type="molecule type" value="Genomic_DNA"/>
</dbReference>
<sequence>MSIAVLVSEPRAIEVVCADGVVLRGHIWPHARGEKAGTVIVNPATGVLASYYHRYAMFLAGRGFDVVTYDYRGIGASRTVRLRGCGHRWRDWGERDFEAVLRLARRLDPAAPSMVVGHSIGGVLPGLAESATGIARMLTVGAQFAYWRDYAAARRPRLLLKWHVAMPVITALCGYFPGKRLGWLEDLPKGVANEWSFRGARIELSHPEAERGDVLRRFAAVTAPILAVGVADDEIGTPQAVRRALGYYTGSNTTQLLLSPGDFDRPAIGHFGLFHSRHAADFWLDTLLWLRDGINPWPGKVLS</sequence>
<dbReference type="RefSeq" id="WP_115733224.1">
    <property type="nucleotide sequence ID" value="NZ_BAAAVY010000037.1"/>
</dbReference>
<dbReference type="OrthoDB" id="9785076at2"/>
<evidence type="ECO:0000313" key="2">
    <source>
        <dbReference type="EMBL" id="SUU91336.1"/>
    </source>
</evidence>
<feature type="domain" description="Serine aminopeptidase S33" evidence="1">
    <location>
        <begin position="36"/>
        <end position="150"/>
    </location>
</feature>
<reference evidence="2 3" key="1">
    <citation type="submission" date="2018-06" db="EMBL/GenBank/DDBJ databases">
        <authorList>
            <consortium name="Pathogen Informatics"/>
            <person name="Doyle S."/>
        </authorList>
    </citation>
    <scope>NUCLEOTIDE SEQUENCE [LARGE SCALE GENOMIC DNA]</scope>
    <source>
        <strain evidence="2 3">NCTC10684</strain>
    </source>
</reference>
<proteinExistence type="predicted"/>
<gene>
    <name evidence="2" type="ORF">NCTC10684_04599</name>
</gene>
<dbReference type="InterPro" id="IPR017208">
    <property type="entry name" value="UCP037442_abhydr"/>
</dbReference>
<name>A0A380WSR1_AMIAI</name>
<dbReference type="InterPro" id="IPR022742">
    <property type="entry name" value="Hydrolase_4"/>
</dbReference>
<protein>
    <submittedName>
        <fullName evidence="2">Alpha/beta hydrolase family</fullName>
    </submittedName>
</protein>
<keyword evidence="2" id="KW-0378">Hydrolase</keyword>
<accession>A0A380WSR1</accession>
<dbReference type="Gene3D" id="3.40.50.1820">
    <property type="entry name" value="alpha/beta hydrolase"/>
    <property type="match status" value="1"/>
</dbReference>
<dbReference type="GO" id="GO:0016787">
    <property type="term" value="F:hydrolase activity"/>
    <property type="evidence" value="ECO:0007669"/>
    <property type="project" value="UniProtKB-KW"/>
</dbReference>
<dbReference type="AlphaFoldDB" id="A0A380WSR1"/>
<dbReference type="SUPFAM" id="SSF53474">
    <property type="entry name" value="alpha/beta-Hydrolases"/>
    <property type="match status" value="1"/>
</dbReference>
<dbReference type="Pfam" id="PF12146">
    <property type="entry name" value="Hydrolase_4"/>
    <property type="match status" value="1"/>
</dbReference>
<dbReference type="PIRSF" id="PIRSF037442">
    <property type="entry name" value="UCP037442_abhydr"/>
    <property type="match status" value="1"/>
</dbReference>
<evidence type="ECO:0000313" key="3">
    <source>
        <dbReference type="Proteomes" id="UP000254701"/>
    </source>
</evidence>